<evidence type="ECO:0000313" key="1">
    <source>
        <dbReference type="EMBL" id="BBM86365.1"/>
    </source>
</evidence>
<protein>
    <recommendedName>
        <fullName evidence="3">Lipoprotein</fullName>
    </recommendedName>
</protein>
<dbReference type="EMBL" id="AP019860">
    <property type="protein sequence ID" value="BBM86365.1"/>
    <property type="molecule type" value="Genomic_DNA"/>
</dbReference>
<dbReference type="PROSITE" id="PS51257">
    <property type="entry name" value="PROKAR_LIPOPROTEIN"/>
    <property type="match status" value="1"/>
</dbReference>
<keyword evidence="2" id="KW-1185">Reference proteome</keyword>
<proteinExistence type="predicted"/>
<dbReference type="Proteomes" id="UP000326354">
    <property type="component" value="Chromosome"/>
</dbReference>
<dbReference type="KEGG" id="uam:UABAM_04751"/>
<gene>
    <name evidence="1" type="ORF">UABAM_04751</name>
</gene>
<sequence>MNRKSFIFISIFSSIFLISCRYIEEQKQIKEFATYYAGHPLPSQIEKGAKE</sequence>
<evidence type="ECO:0000313" key="2">
    <source>
        <dbReference type="Proteomes" id="UP000326354"/>
    </source>
</evidence>
<organism evidence="1 2">
    <name type="scientific">Uabimicrobium amorphum</name>
    <dbReference type="NCBI Taxonomy" id="2596890"/>
    <lineage>
        <taxon>Bacteria</taxon>
        <taxon>Pseudomonadati</taxon>
        <taxon>Planctomycetota</taxon>
        <taxon>Candidatus Uabimicrobiia</taxon>
        <taxon>Candidatus Uabimicrobiales</taxon>
        <taxon>Candidatus Uabimicrobiaceae</taxon>
        <taxon>Candidatus Uabimicrobium</taxon>
    </lineage>
</organism>
<reference evidence="1 2" key="1">
    <citation type="submission" date="2019-08" db="EMBL/GenBank/DDBJ databases">
        <title>Complete genome sequence of Candidatus Uab amorphum.</title>
        <authorList>
            <person name="Shiratori T."/>
            <person name="Suzuki S."/>
            <person name="Kakizawa Y."/>
            <person name="Ishida K."/>
        </authorList>
    </citation>
    <scope>NUCLEOTIDE SEQUENCE [LARGE SCALE GENOMIC DNA]</scope>
    <source>
        <strain evidence="1 2">SRT547</strain>
    </source>
</reference>
<dbReference type="RefSeq" id="WP_173013527.1">
    <property type="nucleotide sequence ID" value="NZ_AP019860.1"/>
</dbReference>
<accession>A0A5S9ITJ2</accession>
<evidence type="ECO:0008006" key="3">
    <source>
        <dbReference type="Google" id="ProtNLM"/>
    </source>
</evidence>
<dbReference type="AlphaFoldDB" id="A0A5S9ITJ2"/>
<name>A0A5S9ITJ2_UABAM</name>